<dbReference type="AlphaFoldDB" id="A0A075I0U7"/>
<dbReference type="EMBL" id="KF901165">
    <property type="protein sequence ID" value="AIF20437.1"/>
    <property type="molecule type" value="Genomic_DNA"/>
</dbReference>
<dbReference type="Pfam" id="PF13673">
    <property type="entry name" value="Acetyltransf_10"/>
    <property type="match status" value="1"/>
</dbReference>
<keyword evidence="2" id="KW-0808">Transferase</keyword>
<dbReference type="GO" id="GO:0016747">
    <property type="term" value="F:acyltransferase activity, transferring groups other than amino-acyl groups"/>
    <property type="evidence" value="ECO:0007669"/>
    <property type="project" value="InterPro"/>
</dbReference>
<sequence length="144" mass="17023">MVEINLLKLNFDDKEFSHIRDIRETVFTNELGISKQELFDKNDETCDHFLIFDGKEIAGSVRILPIDNMVKLERMAILKDFRTKNYGKNCIFQLKEYYSKHGFSHIILDSIYSVREFYKKCGFIEEGDVFQRVGIDHIRMSLTL</sequence>
<protein>
    <submittedName>
        <fullName evidence="2">Acetyltransferase, gnat family</fullName>
    </submittedName>
</protein>
<proteinExistence type="predicted"/>
<reference evidence="2" key="1">
    <citation type="journal article" date="2014" name="Genome Biol. Evol.">
        <title>Pangenome evidence for extensive interdomain horizontal transfer affecting lineage core and shell genes in uncultured planktonic thaumarchaeota and euryarchaeota.</title>
        <authorList>
            <person name="Deschamps P."/>
            <person name="Zivanovic Y."/>
            <person name="Moreira D."/>
            <person name="Rodriguez-Valera F."/>
            <person name="Lopez-Garcia P."/>
        </authorList>
    </citation>
    <scope>NUCLEOTIDE SEQUENCE</scope>
</reference>
<evidence type="ECO:0000313" key="2">
    <source>
        <dbReference type="EMBL" id="AIF20437.1"/>
    </source>
</evidence>
<evidence type="ECO:0000259" key="1">
    <source>
        <dbReference type="PROSITE" id="PS51186"/>
    </source>
</evidence>
<dbReference type="Gene3D" id="3.40.630.30">
    <property type="match status" value="1"/>
</dbReference>
<dbReference type="PROSITE" id="PS51186">
    <property type="entry name" value="GNAT"/>
    <property type="match status" value="1"/>
</dbReference>
<dbReference type="CDD" id="cd04301">
    <property type="entry name" value="NAT_SF"/>
    <property type="match status" value="1"/>
</dbReference>
<name>A0A075I0U7_9ARCH</name>
<feature type="domain" description="N-acetyltransferase" evidence="1">
    <location>
        <begin position="2"/>
        <end position="144"/>
    </location>
</feature>
<dbReference type="InterPro" id="IPR000182">
    <property type="entry name" value="GNAT_dom"/>
</dbReference>
<dbReference type="InterPro" id="IPR016181">
    <property type="entry name" value="Acyl_CoA_acyltransferase"/>
</dbReference>
<organism evidence="2">
    <name type="scientific">uncultured marine thaumarchaeote KM3_89_H08</name>
    <dbReference type="NCBI Taxonomy" id="1456341"/>
    <lineage>
        <taxon>Archaea</taxon>
        <taxon>Nitrososphaerota</taxon>
        <taxon>environmental samples</taxon>
    </lineage>
</organism>
<accession>A0A075I0U7</accession>
<dbReference type="SUPFAM" id="SSF55729">
    <property type="entry name" value="Acyl-CoA N-acyltransferases (Nat)"/>
    <property type="match status" value="1"/>
</dbReference>